<reference evidence="1 2" key="1">
    <citation type="submission" date="2020-08" db="EMBL/GenBank/DDBJ databases">
        <title>Sequencing the genomes of 1000 actinobacteria strains.</title>
        <authorList>
            <person name="Klenk H.-P."/>
        </authorList>
    </citation>
    <scope>NUCLEOTIDE SEQUENCE [LARGE SCALE GENOMIC DNA]</scope>
    <source>
        <strain evidence="1 2">DSM 23694</strain>
    </source>
</reference>
<dbReference type="GO" id="GO:0004806">
    <property type="term" value="F:triacylglycerol lipase activity"/>
    <property type="evidence" value="ECO:0007669"/>
    <property type="project" value="InterPro"/>
</dbReference>
<organism evidence="1 2">
    <name type="scientific">Neomicrococcus lactis</name>
    <dbReference type="NCBI Taxonomy" id="732241"/>
    <lineage>
        <taxon>Bacteria</taxon>
        <taxon>Bacillati</taxon>
        <taxon>Actinomycetota</taxon>
        <taxon>Actinomycetes</taxon>
        <taxon>Micrococcales</taxon>
        <taxon>Micrococcaceae</taxon>
        <taxon>Neomicrococcus</taxon>
    </lineage>
</organism>
<evidence type="ECO:0000313" key="2">
    <source>
        <dbReference type="Proteomes" id="UP000523863"/>
    </source>
</evidence>
<dbReference type="InterPro" id="IPR005152">
    <property type="entry name" value="Lipase_secreted"/>
</dbReference>
<dbReference type="PANTHER" id="PTHR34853:SF1">
    <property type="entry name" value="LIPASE 5"/>
    <property type="match status" value="1"/>
</dbReference>
<evidence type="ECO:0000313" key="1">
    <source>
        <dbReference type="EMBL" id="MBB5597932.1"/>
    </source>
</evidence>
<dbReference type="InterPro" id="IPR029058">
    <property type="entry name" value="AB_hydrolase_fold"/>
</dbReference>
<accession>A0A7W8YAK4</accession>
<comment type="caution">
    <text evidence="1">The sequence shown here is derived from an EMBL/GenBank/DDBJ whole genome shotgun (WGS) entry which is preliminary data.</text>
</comment>
<dbReference type="RefSeq" id="WP_183641190.1">
    <property type="nucleotide sequence ID" value="NZ_JACHBL010000001.1"/>
</dbReference>
<sequence>MKVEPFESGGLRVMPQVIDQGWALVATDYTGLGTPGLHPYLMGPESARAELDAVRAARQLQDLKLSNKTVSWGHSQGGGSALWTGKIAPTYAPDVPLSGVAAMAPASDLKALIGSLSGITGDSVVASFAIMAFTEIYPDVTFHEYVRPGFEPFIRSMAERCLASPDLLVSLLDAVSMSRDPQIFYRDPLAGALGERLNQN</sequence>
<dbReference type="GO" id="GO:0016042">
    <property type="term" value="P:lipid catabolic process"/>
    <property type="evidence" value="ECO:0007669"/>
    <property type="project" value="InterPro"/>
</dbReference>
<proteinExistence type="predicted"/>
<dbReference type="SUPFAM" id="SSF53474">
    <property type="entry name" value="alpha/beta-Hydrolases"/>
    <property type="match status" value="1"/>
</dbReference>
<dbReference type="Pfam" id="PF03583">
    <property type="entry name" value="LIP"/>
    <property type="match status" value="1"/>
</dbReference>
<dbReference type="Proteomes" id="UP000523863">
    <property type="component" value="Unassembled WGS sequence"/>
</dbReference>
<dbReference type="Gene3D" id="3.40.50.1820">
    <property type="entry name" value="alpha/beta hydrolase"/>
    <property type="match status" value="1"/>
</dbReference>
<dbReference type="Gene3D" id="1.10.260.130">
    <property type="match status" value="1"/>
</dbReference>
<gene>
    <name evidence="1" type="ORF">BKA12_001012</name>
</gene>
<name>A0A7W8YAK4_9MICC</name>
<dbReference type="AlphaFoldDB" id="A0A7W8YAK4"/>
<keyword evidence="2" id="KW-1185">Reference proteome</keyword>
<protein>
    <submittedName>
        <fullName evidence="1">Pimeloyl-ACP methyl ester carboxylesterase</fullName>
    </submittedName>
</protein>
<dbReference type="PANTHER" id="PTHR34853">
    <property type="match status" value="1"/>
</dbReference>
<dbReference type="EMBL" id="JACHBL010000001">
    <property type="protein sequence ID" value="MBB5597932.1"/>
    <property type="molecule type" value="Genomic_DNA"/>
</dbReference>